<keyword evidence="3" id="KW-0805">Transcription regulation</keyword>
<name>A0A0D2HK55_CLAB1</name>
<organism evidence="8 9">
    <name type="scientific">Cladophialophora bantiana (strain ATCC 10958 / CBS 173.52 / CDC B-1940 / NIH 8579)</name>
    <name type="common">Xylohypha bantiana</name>
    <dbReference type="NCBI Taxonomy" id="1442370"/>
    <lineage>
        <taxon>Eukaryota</taxon>
        <taxon>Fungi</taxon>
        <taxon>Dikarya</taxon>
        <taxon>Ascomycota</taxon>
        <taxon>Pezizomycotina</taxon>
        <taxon>Eurotiomycetes</taxon>
        <taxon>Chaetothyriomycetidae</taxon>
        <taxon>Chaetothyriales</taxon>
        <taxon>Herpotrichiellaceae</taxon>
        <taxon>Cladophialophora</taxon>
    </lineage>
</organism>
<gene>
    <name evidence="8" type="ORF">Z519_06268</name>
</gene>
<evidence type="ECO:0000256" key="2">
    <source>
        <dbReference type="ARBA" id="ARBA00022833"/>
    </source>
</evidence>
<dbReference type="CDD" id="cd12148">
    <property type="entry name" value="fungal_TF_MHR"/>
    <property type="match status" value="1"/>
</dbReference>
<evidence type="ECO:0000256" key="4">
    <source>
        <dbReference type="ARBA" id="ARBA00023125"/>
    </source>
</evidence>
<dbReference type="GO" id="GO:0001228">
    <property type="term" value="F:DNA-binding transcription activator activity, RNA polymerase II-specific"/>
    <property type="evidence" value="ECO:0007669"/>
    <property type="project" value="TreeGrafter"/>
</dbReference>
<dbReference type="InterPro" id="IPR051430">
    <property type="entry name" value="Fungal_TF_Env_Response"/>
</dbReference>
<dbReference type="HOGENOM" id="CLU_007091_3_2_1"/>
<evidence type="ECO:0000256" key="3">
    <source>
        <dbReference type="ARBA" id="ARBA00023015"/>
    </source>
</evidence>
<dbReference type="OrthoDB" id="4337792at2759"/>
<sequence length="394" mass="44678">MLIGRVVATKLAQLYVSHFESTFRILHVPTFWREFERFWASSAEISTAISLQIHLVLAIGSSIFLESSYDDLIPTRSLVYQWAQSAYNWLSGPTDKGRLSIDRLQVQCLLVLTRQVLAIGADLLYITMGHVIRMAIQRGLHRDPRHFHKMTPLQSEMRRRLWATILELNLQAALDAGALPNFTLQDFDTESPANVNDSDLDDLGRVMRIYPPNTVTNCSLLQALFASLRPRYELARRMNCLSAPMSYEEIERATSDINEACRSYRSLMKGDDTALTFKQNLLELLLSRGLLKVSLDAAMAILSPFQNEEFSHLVRVGGGVFKSRLIHASLAVASELLKEIEENGVMMEPIGHRKTLVDAVEEALCRTDRRIQLGETNADVKMHMKLSMVICRRK</sequence>
<dbReference type="AlphaFoldDB" id="A0A0D2HK55"/>
<evidence type="ECO:0000256" key="1">
    <source>
        <dbReference type="ARBA" id="ARBA00022723"/>
    </source>
</evidence>
<keyword evidence="1" id="KW-0479">Metal-binding</keyword>
<dbReference type="GO" id="GO:0000978">
    <property type="term" value="F:RNA polymerase II cis-regulatory region sequence-specific DNA binding"/>
    <property type="evidence" value="ECO:0007669"/>
    <property type="project" value="TreeGrafter"/>
</dbReference>
<dbReference type="PANTHER" id="PTHR31944">
    <property type="entry name" value="HEME-RESPONSIVE ZINC FINGER TRANSCRIPTION FACTOR HAP1"/>
    <property type="match status" value="1"/>
</dbReference>
<reference evidence="8" key="1">
    <citation type="submission" date="2015-01" db="EMBL/GenBank/DDBJ databases">
        <title>The Genome Sequence of Cladophialophora bantiana CBS 173.52.</title>
        <authorList>
            <consortium name="The Broad Institute Genomics Platform"/>
            <person name="Cuomo C."/>
            <person name="de Hoog S."/>
            <person name="Gorbushina A."/>
            <person name="Stielow B."/>
            <person name="Teixiera M."/>
            <person name="Abouelleil A."/>
            <person name="Chapman S.B."/>
            <person name="Priest M."/>
            <person name="Young S.K."/>
            <person name="Wortman J."/>
            <person name="Nusbaum C."/>
            <person name="Birren B."/>
        </authorList>
    </citation>
    <scope>NUCLEOTIDE SEQUENCE [LARGE SCALE GENOMIC DNA]</scope>
    <source>
        <strain evidence="8">CBS 173.52</strain>
    </source>
</reference>
<evidence type="ECO:0000313" key="8">
    <source>
        <dbReference type="EMBL" id="KIW93663.1"/>
    </source>
</evidence>
<dbReference type="Pfam" id="PF04082">
    <property type="entry name" value="Fungal_trans"/>
    <property type="match status" value="1"/>
</dbReference>
<keyword evidence="6" id="KW-0539">Nucleus</keyword>
<evidence type="ECO:0000259" key="7">
    <source>
        <dbReference type="SMART" id="SM00906"/>
    </source>
</evidence>
<keyword evidence="4" id="KW-0238">DNA-binding</keyword>
<feature type="domain" description="Xylanolytic transcriptional activator regulatory" evidence="7">
    <location>
        <begin position="124"/>
        <end position="198"/>
    </location>
</feature>
<evidence type="ECO:0000256" key="6">
    <source>
        <dbReference type="ARBA" id="ARBA00023242"/>
    </source>
</evidence>
<dbReference type="GeneID" id="27699196"/>
<dbReference type="PANTHER" id="PTHR31944:SF131">
    <property type="entry name" value="HEME-RESPONSIVE ZINC FINGER TRANSCRIPTION FACTOR HAP1"/>
    <property type="match status" value="1"/>
</dbReference>
<dbReference type="InterPro" id="IPR007219">
    <property type="entry name" value="XnlR_reg_dom"/>
</dbReference>
<dbReference type="VEuPathDB" id="FungiDB:Z519_06268"/>
<keyword evidence="2" id="KW-0862">Zinc</keyword>
<dbReference type="GO" id="GO:0005634">
    <property type="term" value="C:nucleus"/>
    <property type="evidence" value="ECO:0007669"/>
    <property type="project" value="TreeGrafter"/>
</dbReference>
<dbReference type="GO" id="GO:0006351">
    <property type="term" value="P:DNA-templated transcription"/>
    <property type="evidence" value="ECO:0007669"/>
    <property type="project" value="InterPro"/>
</dbReference>
<dbReference type="Proteomes" id="UP000053789">
    <property type="component" value="Unassembled WGS sequence"/>
</dbReference>
<dbReference type="SMART" id="SM00906">
    <property type="entry name" value="Fungal_trans"/>
    <property type="match status" value="1"/>
</dbReference>
<dbReference type="GO" id="GO:0008270">
    <property type="term" value="F:zinc ion binding"/>
    <property type="evidence" value="ECO:0007669"/>
    <property type="project" value="InterPro"/>
</dbReference>
<accession>A0A0D2HK55</accession>
<keyword evidence="9" id="KW-1185">Reference proteome</keyword>
<dbReference type="RefSeq" id="XP_016620332.1">
    <property type="nucleotide sequence ID" value="XM_016764008.1"/>
</dbReference>
<proteinExistence type="predicted"/>
<dbReference type="EMBL" id="KN846987">
    <property type="protein sequence ID" value="KIW93663.1"/>
    <property type="molecule type" value="Genomic_DNA"/>
</dbReference>
<evidence type="ECO:0000256" key="5">
    <source>
        <dbReference type="ARBA" id="ARBA00023163"/>
    </source>
</evidence>
<protein>
    <recommendedName>
        <fullName evidence="7">Xylanolytic transcriptional activator regulatory domain-containing protein</fullName>
    </recommendedName>
</protein>
<keyword evidence="5" id="KW-0804">Transcription</keyword>
<evidence type="ECO:0000313" key="9">
    <source>
        <dbReference type="Proteomes" id="UP000053789"/>
    </source>
</evidence>